<keyword evidence="3" id="KW-1185">Reference proteome</keyword>
<dbReference type="InterPro" id="IPR012341">
    <property type="entry name" value="6hp_glycosidase-like_sf"/>
</dbReference>
<accession>A0A8J3QU17</accession>
<evidence type="ECO:0000313" key="2">
    <source>
        <dbReference type="EMBL" id="GIH15698.1"/>
    </source>
</evidence>
<dbReference type="RefSeq" id="WP_203919317.1">
    <property type="nucleotide sequence ID" value="NZ_BONZ01000036.1"/>
</dbReference>
<dbReference type="AlphaFoldDB" id="A0A8J3QU17"/>
<sequence length="871" mass="93361">MSAATPGAPAGDGLPDGVPDLGDVAGDWVDAADLAHLPSLRNQCGQAHVNGDLTSLSWLAAPPYSWGYHSGRLRVDGAVPDAQRYRWKPWGVQREHTSGGVRLRTDTRMVLGRDLVLWQVEVTNGGPHPVELSVSQDLFAMLAHTETGWGWLYDVPWTAGNYHDFMTLERIRAGAPYLLGHGTRRLRLGRPRLPGIQRDAGTEAMSLEYELPRHVSQDTVYPHRSSATATVRGLRYRDIDLVPDEVVLEPSSEVAAGDIELSAGSALRFELRLDAADQTGIVLTHGNHPDSLQVGVDAGRLWFGIAGTRESVERDIAVGRWYTVAVALGDERVALLLDDEQVAVTGDWTDSPRWKALCDRTGVSIADSLSPARAAYAFDTPPDAVEELGAGARATWNLAIEPGDSRRFGVVCAYGTDAVDVAAEAARAAAGFPAALARTEHGYRALWRAMFTPGNGEFSGHLPALRAADPGIARSYYMGALLALYLRNTRISDAGPIFLTGGPRLGPTTTYFWDHAEWSRLYALLDPAGLRSWLLRALSGPYGASFGFDTRNGGPLGNAYAATDYALFRLAEHYVCVTGDVSFLDEPAGGRTVLEHLGSLAHGWRGRGDGIPADFGADPWRLLECVPNYVNVVASFNAAYAGMLRSYAGLLRRLGRDREANTADGDATAMSAAVLDLYVPGGLWRITHPWGTEPIGHCLDFGLVAAHLHTDLDERQRGEMVAFVTDKLLASTWMRALTPDDPAAPLSNRPDHGAAGAFCAWPGVTAYGLAKLGRADLAAGLLSRVHASASGGLWGQAMEIIAGPNGESVRVAEDGVSNRDSIGGVGIAEAVVSGLFGFEPSFAGPPMELPDSIEVTDFGRLSNLNVGRWRG</sequence>
<dbReference type="Gene3D" id="1.50.10.10">
    <property type="match status" value="1"/>
</dbReference>
<feature type="region of interest" description="Disordered" evidence="1">
    <location>
        <begin position="1"/>
        <end position="21"/>
    </location>
</feature>
<organism evidence="2 3">
    <name type="scientific">Rugosimonospora africana</name>
    <dbReference type="NCBI Taxonomy" id="556532"/>
    <lineage>
        <taxon>Bacteria</taxon>
        <taxon>Bacillati</taxon>
        <taxon>Actinomycetota</taxon>
        <taxon>Actinomycetes</taxon>
        <taxon>Micromonosporales</taxon>
        <taxon>Micromonosporaceae</taxon>
        <taxon>Rugosimonospora</taxon>
    </lineage>
</organism>
<comment type="caution">
    <text evidence="2">The sequence shown here is derived from an EMBL/GenBank/DDBJ whole genome shotgun (WGS) entry which is preliminary data.</text>
</comment>
<dbReference type="EMBL" id="BONZ01000036">
    <property type="protein sequence ID" value="GIH15698.1"/>
    <property type="molecule type" value="Genomic_DNA"/>
</dbReference>
<dbReference type="SUPFAM" id="SSF48208">
    <property type="entry name" value="Six-hairpin glycosidases"/>
    <property type="match status" value="1"/>
</dbReference>
<dbReference type="Proteomes" id="UP000642748">
    <property type="component" value="Unassembled WGS sequence"/>
</dbReference>
<gene>
    <name evidence="2" type="ORF">Raf01_38700</name>
</gene>
<evidence type="ECO:0000313" key="3">
    <source>
        <dbReference type="Proteomes" id="UP000642748"/>
    </source>
</evidence>
<name>A0A8J3QU17_9ACTN</name>
<dbReference type="GO" id="GO:0005975">
    <property type="term" value="P:carbohydrate metabolic process"/>
    <property type="evidence" value="ECO:0007669"/>
    <property type="project" value="InterPro"/>
</dbReference>
<protein>
    <submittedName>
        <fullName evidence="2">Uncharacterized protein</fullName>
    </submittedName>
</protein>
<dbReference type="InterPro" id="IPR008928">
    <property type="entry name" value="6-hairpin_glycosidase_sf"/>
</dbReference>
<proteinExistence type="predicted"/>
<reference evidence="2" key="1">
    <citation type="submission" date="2021-01" db="EMBL/GenBank/DDBJ databases">
        <title>Whole genome shotgun sequence of Rugosimonospora africana NBRC 104875.</title>
        <authorList>
            <person name="Komaki H."/>
            <person name="Tamura T."/>
        </authorList>
    </citation>
    <scope>NUCLEOTIDE SEQUENCE</scope>
    <source>
        <strain evidence="2">NBRC 104875</strain>
    </source>
</reference>
<evidence type="ECO:0000256" key="1">
    <source>
        <dbReference type="SAM" id="MobiDB-lite"/>
    </source>
</evidence>